<dbReference type="Proteomes" id="UP001630127">
    <property type="component" value="Unassembled WGS sequence"/>
</dbReference>
<keyword evidence="2" id="KW-1185">Reference proteome</keyword>
<accession>A0ABD3AAN0</accession>
<organism evidence="1 2">
    <name type="scientific">Cinchona calisaya</name>
    <dbReference type="NCBI Taxonomy" id="153742"/>
    <lineage>
        <taxon>Eukaryota</taxon>
        <taxon>Viridiplantae</taxon>
        <taxon>Streptophyta</taxon>
        <taxon>Embryophyta</taxon>
        <taxon>Tracheophyta</taxon>
        <taxon>Spermatophyta</taxon>
        <taxon>Magnoliopsida</taxon>
        <taxon>eudicotyledons</taxon>
        <taxon>Gunneridae</taxon>
        <taxon>Pentapetalae</taxon>
        <taxon>asterids</taxon>
        <taxon>lamiids</taxon>
        <taxon>Gentianales</taxon>
        <taxon>Rubiaceae</taxon>
        <taxon>Cinchonoideae</taxon>
        <taxon>Cinchoneae</taxon>
        <taxon>Cinchona</taxon>
    </lineage>
</organism>
<comment type="caution">
    <text evidence="1">The sequence shown here is derived from an EMBL/GenBank/DDBJ whole genome shotgun (WGS) entry which is preliminary data.</text>
</comment>
<protein>
    <submittedName>
        <fullName evidence="1">Uncharacterized protein</fullName>
    </submittedName>
</protein>
<sequence>MYLEMGTLCNPHNGDHLCCCWSRIYDSSRDYDRFVSHTTSTSRSSKAPIWRQLWRKIKNKEKKRSMFHCSSSSMRFAYDPHTYSQNFDQGLTWADPDEISRSFSARFAVPSRIFDKDVLVV</sequence>
<evidence type="ECO:0000313" key="2">
    <source>
        <dbReference type="Proteomes" id="UP001630127"/>
    </source>
</evidence>
<dbReference type="EMBL" id="JBJUIK010000004">
    <property type="protein sequence ID" value="KAL3528779.1"/>
    <property type="molecule type" value="Genomic_DNA"/>
</dbReference>
<evidence type="ECO:0000313" key="1">
    <source>
        <dbReference type="EMBL" id="KAL3528779.1"/>
    </source>
</evidence>
<dbReference type="PANTHER" id="PTHR33168">
    <property type="entry name" value="STRESS INDUCED PROTEIN-RELATED"/>
    <property type="match status" value="1"/>
</dbReference>
<proteinExistence type="predicted"/>
<reference evidence="1 2" key="1">
    <citation type="submission" date="2024-11" db="EMBL/GenBank/DDBJ databases">
        <title>A near-complete genome assembly of Cinchona calisaya.</title>
        <authorList>
            <person name="Lian D.C."/>
            <person name="Zhao X.W."/>
            <person name="Wei L."/>
        </authorList>
    </citation>
    <scope>NUCLEOTIDE SEQUENCE [LARGE SCALE GENOMIC DNA]</scope>
    <source>
        <tissue evidence="1">Nenye</tissue>
    </source>
</reference>
<dbReference type="AlphaFoldDB" id="A0ABD3AAN0"/>
<name>A0ABD3AAN0_9GENT</name>
<gene>
    <name evidence="1" type="ORF">ACH5RR_008101</name>
</gene>